<evidence type="ECO:0000256" key="10">
    <source>
        <dbReference type="SAM" id="SignalP"/>
    </source>
</evidence>
<comment type="function">
    <text evidence="9">Catalyzes hydrolysis of the D-alanyl-D-alanine dipeptide.</text>
</comment>
<keyword evidence="6 9" id="KW-0224">Dipeptidase</keyword>
<feature type="signal peptide" evidence="10">
    <location>
        <begin position="1"/>
        <end position="22"/>
    </location>
</feature>
<dbReference type="Gene3D" id="3.30.1380.10">
    <property type="match status" value="1"/>
</dbReference>
<comment type="similarity">
    <text evidence="9">Belongs to the peptidase M15D family.</text>
</comment>
<feature type="binding site" evidence="9">
    <location>
        <position position="145"/>
    </location>
    <ligand>
        <name>Zn(2+)</name>
        <dbReference type="ChEBI" id="CHEBI:29105"/>
        <note>catalytic</note>
    </ligand>
</feature>
<keyword evidence="8" id="KW-0961">Cell wall biogenesis/degradation</keyword>
<dbReference type="HAMAP" id="MF_01924">
    <property type="entry name" value="A_A_dipeptidase"/>
    <property type="match status" value="1"/>
</dbReference>
<accession>A0A4Q1KA28</accession>
<keyword evidence="3 9" id="KW-0479">Metal-binding</keyword>
<dbReference type="PANTHER" id="PTHR43126">
    <property type="entry name" value="D-ALANYL-D-ALANINE DIPEPTIDASE"/>
    <property type="match status" value="1"/>
</dbReference>
<dbReference type="AlphaFoldDB" id="A0A4Q1KA28"/>
<evidence type="ECO:0000256" key="9">
    <source>
        <dbReference type="HAMAP-Rule" id="MF_01924"/>
    </source>
</evidence>
<dbReference type="GO" id="GO:0008270">
    <property type="term" value="F:zinc ion binding"/>
    <property type="evidence" value="ECO:0007669"/>
    <property type="project" value="UniProtKB-UniRule"/>
</dbReference>
<reference evidence="12" key="1">
    <citation type="submission" date="2019-01" db="EMBL/GenBank/DDBJ databases">
        <title>Cytophagaceae bacterium strain CAR-16.</title>
        <authorList>
            <person name="Chen W.-M."/>
        </authorList>
    </citation>
    <scope>NUCLEOTIDE SEQUENCE [LARGE SCALE GENOMIC DNA]</scope>
    <source>
        <strain evidence="12">WWJ-16</strain>
    </source>
</reference>
<dbReference type="OrthoDB" id="9801430at2"/>
<comment type="caution">
    <text evidence="11">The sequence shown here is derived from an EMBL/GenBank/DDBJ whole genome shotgun (WGS) entry which is preliminary data.</text>
</comment>
<dbReference type="SUPFAM" id="SSF55166">
    <property type="entry name" value="Hedgehog/DD-peptidase"/>
    <property type="match status" value="1"/>
</dbReference>
<keyword evidence="7 9" id="KW-0482">Metalloprotease</keyword>
<evidence type="ECO:0000256" key="1">
    <source>
        <dbReference type="ARBA" id="ARBA00001362"/>
    </source>
</evidence>
<evidence type="ECO:0000256" key="8">
    <source>
        <dbReference type="ARBA" id="ARBA00023316"/>
    </source>
</evidence>
<dbReference type="EC" id="3.4.13.22" evidence="9"/>
<proteinExistence type="inferred from homology"/>
<dbReference type="InterPro" id="IPR000755">
    <property type="entry name" value="A_A_dipeptidase"/>
</dbReference>
<feature type="active site" description="Proton donor/acceptor" evidence="9">
    <location>
        <position position="209"/>
    </location>
</feature>
<feature type="site" description="Transition state stabilizer" evidence="9">
    <location>
        <position position="118"/>
    </location>
</feature>
<evidence type="ECO:0000256" key="6">
    <source>
        <dbReference type="ARBA" id="ARBA00022997"/>
    </source>
</evidence>
<dbReference type="GO" id="GO:0160237">
    <property type="term" value="F:D-Ala-D-Ala dipeptidase activity"/>
    <property type="evidence" value="ECO:0007669"/>
    <property type="project" value="UniProtKB-EC"/>
</dbReference>
<dbReference type="Pfam" id="PF01427">
    <property type="entry name" value="Peptidase_M15"/>
    <property type="match status" value="1"/>
</dbReference>
<dbReference type="GO" id="GO:0071555">
    <property type="term" value="P:cell wall organization"/>
    <property type="evidence" value="ECO:0007669"/>
    <property type="project" value="UniProtKB-KW"/>
</dbReference>
<dbReference type="PANTHER" id="PTHR43126:SF1">
    <property type="entry name" value="D-ALANYL-D-ALANINE DIPEPTIDASE"/>
    <property type="match status" value="1"/>
</dbReference>
<gene>
    <name evidence="11" type="ORF">EQG61_06580</name>
</gene>
<feature type="binding site" evidence="9">
    <location>
        <position position="212"/>
    </location>
    <ligand>
        <name>Zn(2+)</name>
        <dbReference type="ChEBI" id="CHEBI:29105"/>
        <note>catalytic</note>
    </ligand>
</feature>
<name>A0A4Q1KA28_9FLAO</name>
<dbReference type="PROSITE" id="PS51257">
    <property type="entry name" value="PROKAR_LIPOPROTEIN"/>
    <property type="match status" value="1"/>
</dbReference>
<dbReference type="CDD" id="cd14840">
    <property type="entry name" value="D-Ala-D-Ala_dipeptidase_Aad"/>
    <property type="match status" value="1"/>
</dbReference>
<keyword evidence="2 9" id="KW-0645">Protease</keyword>
<keyword evidence="5 9" id="KW-0862">Zinc</keyword>
<dbReference type="GO" id="GO:0008237">
    <property type="term" value="F:metallopeptidase activity"/>
    <property type="evidence" value="ECO:0007669"/>
    <property type="project" value="UniProtKB-KW"/>
</dbReference>
<dbReference type="GO" id="GO:0006508">
    <property type="term" value="P:proteolysis"/>
    <property type="evidence" value="ECO:0007669"/>
    <property type="project" value="UniProtKB-KW"/>
</dbReference>
<dbReference type="Proteomes" id="UP000289857">
    <property type="component" value="Unassembled WGS sequence"/>
</dbReference>
<keyword evidence="10" id="KW-0732">Signal</keyword>
<evidence type="ECO:0000256" key="3">
    <source>
        <dbReference type="ARBA" id="ARBA00022723"/>
    </source>
</evidence>
<evidence type="ECO:0000256" key="7">
    <source>
        <dbReference type="ARBA" id="ARBA00023049"/>
    </source>
</evidence>
<sequence length="231" mass="26805">MNKSIVLLLLSFTLLSVVSCKTADKTISNKDFIKNNYINSKSLAIYEGIHDTAFVRLRNYEGMFVFDMKYASKDNFLKTQVYDCAECYLRMKTVRNLIEANNEFLQLGYRIKIFDCYRPLDIQKKMWNIMPDADYVADPKRGSIHNRGGAVDITLVDLNGVELEMGTSFDHFGPEAAHAYKKLSSKVKANRALLKEIMLRHNFRAFKSEWWHYNLAESIKDPLANFKWDCP</sequence>
<keyword evidence="4 9" id="KW-0378">Hydrolase</keyword>
<feature type="binding site" evidence="9">
    <location>
        <position position="152"/>
    </location>
    <ligand>
        <name>Zn(2+)</name>
        <dbReference type="ChEBI" id="CHEBI:29105"/>
        <note>catalytic</note>
    </ligand>
</feature>
<dbReference type="EMBL" id="SBKN01000003">
    <property type="protein sequence ID" value="RXR22890.1"/>
    <property type="molecule type" value="Genomic_DNA"/>
</dbReference>
<feature type="chain" id="PRO_5020815352" description="D-alanyl-D-alanine dipeptidase" evidence="10">
    <location>
        <begin position="23"/>
        <end position="231"/>
    </location>
</feature>
<evidence type="ECO:0000313" key="12">
    <source>
        <dbReference type="Proteomes" id="UP000289857"/>
    </source>
</evidence>
<protein>
    <recommendedName>
        <fullName evidence="9">D-alanyl-D-alanine dipeptidase</fullName>
        <shortName evidence="9">D-Ala-D-Ala dipeptidase</shortName>
        <ecNumber evidence="9">3.4.13.22</ecNumber>
    </recommendedName>
</protein>
<evidence type="ECO:0000256" key="2">
    <source>
        <dbReference type="ARBA" id="ARBA00022670"/>
    </source>
</evidence>
<comment type="catalytic activity">
    <reaction evidence="1 9">
        <text>D-alanyl-D-alanine + H2O = 2 D-alanine</text>
        <dbReference type="Rhea" id="RHEA:20661"/>
        <dbReference type="ChEBI" id="CHEBI:15377"/>
        <dbReference type="ChEBI" id="CHEBI:57416"/>
        <dbReference type="ChEBI" id="CHEBI:57822"/>
        <dbReference type="EC" id="3.4.13.22"/>
    </reaction>
</comment>
<evidence type="ECO:0000256" key="5">
    <source>
        <dbReference type="ARBA" id="ARBA00022833"/>
    </source>
</evidence>
<evidence type="ECO:0000256" key="4">
    <source>
        <dbReference type="ARBA" id="ARBA00022801"/>
    </source>
</evidence>
<keyword evidence="12" id="KW-1185">Reference proteome</keyword>
<comment type="cofactor">
    <cofactor evidence="9">
        <name>Zn(2+)</name>
        <dbReference type="ChEBI" id="CHEBI:29105"/>
    </cofactor>
    <text evidence="9">Binds 1 zinc ion per subunit.</text>
</comment>
<dbReference type="RefSeq" id="WP_129461120.1">
    <property type="nucleotide sequence ID" value="NZ_SBKN01000003.1"/>
</dbReference>
<evidence type="ECO:0000313" key="11">
    <source>
        <dbReference type="EMBL" id="RXR22890.1"/>
    </source>
</evidence>
<dbReference type="InterPro" id="IPR009045">
    <property type="entry name" value="Zn_M74/Hedgehog-like"/>
</dbReference>
<organism evidence="11 12">
    <name type="scientific">Flavobacterium stagni</name>
    <dbReference type="NCBI Taxonomy" id="2506421"/>
    <lineage>
        <taxon>Bacteria</taxon>
        <taxon>Pseudomonadati</taxon>
        <taxon>Bacteroidota</taxon>
        <taxon>Flavobacteriia</taxon>
        <taxon>Flavobacteriales</taxon>
        <taxon>Flavobacteriaceae</taxon>
        <taxon>Flavobacterium</taxon>
    </lineage>
</organism>